<name>A0A833T7P7_PHYIN</name>
<feature type="region of interest" description="Disordered" evidence="1">
    <location>
        <begin position="85"/>
        <end position="125"/>
    </location>
</feature>
<evidence type="ECO:0000313" key="2">
    <source>
        <dbReference type="EMBL" id="KAF4035126.1"/>
    </source>
</evidence>
<sequence>MRAHAAVWLFASDNGSIYAQKYARDRLQLQGTYLRVSDSKWLLNRGGVALRAAWSVLTLEERLLMLNKTADEGFPRHLIDQGIGIEDERAKRSKKGTRSHSSTKKSKREGSQSQKRVSETTNIKQTQAKLIRARNKYYQVLTAERNLNIHTSYNRGSLSGVIDAVTGTVESIILQSRDDDGATTAEDAYTAIATRLATAFVSMRGIAMFPPEHGDVQDEPSQEFSENRIRKVHDGYREAAVSAYEECRELNVSEDPDAPILPSTFQYFKKPAGIPTFNGS</sequence>
<organism evidence="2 3">
    <name type="scientific">Phytophthora infestans</name>
    <name type="common">Potato late blight agent</name>
    <name type="synonym">Botrytis infestans</name>
    <dbReference type="NCBI Taxonomy" id="4787"/>
    <lineage>
        <taxon>Eukaryota</taxon>
        <taxon>Sar</taxon>
        <taxon>Stramenopiles</taxon>
        <taxon>Oomycota</taxon>
        <taxon>Peronosporomycetes</taxon>
        <taxon>Peronosporales</taxon>
        <taxon>Peronosporaceae</taxon>
        <taxon>Phytophthora</taxon>
    </lineage>
</organism>
<feature type="compositionally biased region" description="Basic residues" evidence="1">
    <location>
        <begin position="91"/>
        <end position="107"/>
    </location>
</feature>
<comment type="caution">
    <text evidence="2">The sequence shown here is derived from an EMBL/GenBank/DDBJ whole genome shotgun (WGS) entry which is preliminary data.</text>
</comment>
<evidence type="ECO:0000313" key="3">
    <source>
        <dbReference type="Proteomes" id="UP000602510"/>
    </source>
</evidence>
<evidence type="ECO:0000256" key="1">
    <source>
        <dbReference type="SAM" id="MobiDB-lite"/>
    </source>
</evidence>
<accession>A0A833T7P7</accession>
<protein>
    <submittedName>
        <fullName evidence="2">Uncharacterized protein</fullName>
    </submittedName>
</protein>
<dbReference type="EMBL" id="WSZM01000331">
    <property type="protein sequence ID" value="KAF4035126.1"/>
    <property type="molecule type" value="Genomic_DNA"/>
</dbReference>
<gene>
    <name evidence="2" type="ORF">GN244_ATG12899</name>
</gene>
<proteinExistence type="predicted"/>
<dbReference type="Proteomes" id="UP000602510">
    <property type="component" value="Unassembled WGS sequence"/>
</dbReference>
<keyword evidence="3" id="KW-1185">Reference proteome</keyword>
<feature type="compositionally biased region" description="Polar residues" evidence="1">
    <location>
        <begin position="111"/>
        <end position="125"/>
    </location>
</feature>
<reference evidence="2" key="1">
    <citation type="submission" date="2020-04" db="EMBL/GenBank/DDBJ databases">
        <title>Hybrid Assembly of Korean Phytophthora infestans isolates.</title>
        <authorList>
            <person name="Prokchorchik M."/>
            <person name="Lee Y."/>
            <person name="Seo J."/>
            <person name="Cho J.-H."/>
            <person name="Park Y.-E."/>
            <person name="Jang D.-C."/>
            <person name="Im J.-S."/>
            <person name="Choi J.-G."/>
            <person name="Park H.-J."/>
            <person name="Lee G.-B."/>
            <person name="Lee Y.-G."/>
            <person name="Hong S.-Y."/>
            <person name="Cho K."/>
            <person name="Sohn K.H."/>
        </authorList>
    </citation>
    <scope>NUCLEOTIDE SEQUENCE</scope>
    <source>
        <strain evidence="2">KR_1_A1</strain>
    </source>
</reference>
<dbReference type="AlphaFoldDB" id="A0A833T7P7"/>